<evidence type="ECO:0000256" key="1">
    <source>
        <dbReference type="ARBA" id="ARBA00001946"/>
    </source>
</evidence>
<organism evidence="7 8">
    <name type="scientific">Candidatus Faeciplasma gallinarum</name>
    <dbReference type="NCBI Taxonomy" id="2840799"/>
    <lineage>
        <taxon>Bacteria</taxon>
        <taxon>Bacillati</taxon>
        <taxon>Bacillota</taxon>
        <taxon>Clostridia</taxon>
        <taxon>Eubacteriales</taxon>
        <taxon>Oscillospiraceae</taxon>
        <taxon>Oscillospiraceae incertae sedis</taxon>
        <taxon>Candidatus Faeciplasma</taxon>
    </lineage>
</organism>
<dbReference type="PANTHER" id="PTHR43758">
    <property type="entry name" value="7,8-DIHYDRO-8-OXOGUANINE TRIPHOSPHATASE"/>
    <property type="match status" value="1"/>
</dbReference>
<comment type="caution">
    <text evidence="7">The sequence shown here is derived from an EMBL/GenBank/DDBJ whole genome shotgun (WGS) entry which is preliminary data.</text>
</comment>
<dbReference type="CDD" id="cd18886">
    <property type="entry name" value="NUDIX_MutT_Nudt1"/>
    <property type="match status" value="1"/>
</dbReference>
<dbReference type="GO" id="GO:0008413">
    <property type="term" value="F:8-oxo-7,8-dihydroguanosine triphosphate pyrophosphatase activity"/>
    <property type="evidence" value="ECO:0007669"/>
    <property type="project" value="InterPro"/>
</dbReference>
<dbReference type="Gene3D" id="3.90.79.10">
    <property type="entry name" value="Nucleoside Triphosphate Pyrophosphohydrolase"/>
    <property type="match status" value="1"/>
</dbReference>
<reference evidence="7" key="2">
    <citation type="journal article" date="2021" name="PeerJ">
        <title>Extensive microbial diversity within the chicken gut microbiome revealed by metagenomics and culture.</title>
        <authorList>
            <person name="Gilroy R."/>
            <person name="Ravi A."/>
            <person name="Getino M."/>
            <person name="Pursley I."/>
            <person name="Horton D.L."/>
            <person name="Alikhan N.F."/>
            <person name="Baker D."/>
            <person name="Gharbi K."/>
            <person name="Hall N."/>
            <person name="Watson M."/>
            <person name="Adriaenssens E.M."/>
            <person name="Foster-Nyarko E."/>
            <person name="Jarju S."/>
            <person name="Secka A."/>
            <person name="Antonio M."/>
            <person name="Oren A."/>
            <person name="Chaudhuri R.R."/>
            <person name="La Ragione R."/>
            <person name="Hildebrand F."/>
            <person name="Pallen M.J."/>
        </authorList>
    </citation>
    <scope>NUCLEOTIDE SEQUENCE</scope>
    <source>
        <strain evidence="7">CHK157-1446</strain>
    </source>
</reference>
<evidence type="ECO:0000259" key="6">
    <source>
        <dbReference type="PROSITE" id="PS51462"/>
    </source>
</evidence>
<dbReference type="PROSITE" id="PS51462">
    <property type="entry name" value="NUDIX"/>
    <property type="match status" value="1"/>
</dbReference>
<proteinExistence type="inferred from homology"/>
<dbReference type="InterPro" id="IPR020084">
    <property type="entry name" value="NUDIX_hydrolase_CS"/>
</dbReference>
<evidence type="ECO:0000313" key="7">
    <source>
        <dbReference type="EMBL" id="HIS24669.1"/>
    </source>
</evidence>
<gene>
    <name evidence="7" type="ORF">IAD01_04615</name>
</gene>
<dbReference type="InterPro" id="IPR000086">
    <property type="entry name" value="NUDIX_hydrolase_dom"/>
</dbReference>
<dbReference type="GO" id="GO:0006281">
    <property type="term" value="P:DNA repair"/>
    <property type="evidence" value="ECO:0007669"/>
    <property type="project" value="InterPro"/>
</dbReference>
<sequence>MMRNSSLCYIERENSYLMLHRVKKENDVNRDKWIGVGGGFEEGESPYDCVKREAYEETGLTLLKPVYRGLVTFVYGGGEGEECITEQMHLFSCKDFCGELRPDCDEGVLEWVERSRLFDLELWEGDRLFLRMLDRDAPFFSLKLVYSKDDALKEAFLDGEALDVK</sequence>
<evidence type="ECO:0000256" key="2">
    <source>
        <dbReference type="ARBA" id="ARBA00005582"/>
    </source>
</evidence>
<dbReference type="Proteomes" id="UP000823982">
    <property type="component" value="Unassembled WGS sequence"/>
</dbReference>
<dbReference type="GO" id="GO:0046872">
    <property type="term" value="F:metal ion binding"/>
    <property type="evidence" value="ECO:0007669"/>
    <property type="project" value="UniProtKB-KW"/>
</dbReference>
<evidence type="ECO:0000256" key="3">
    <source>
        <dbReference type="ARBA" id="ARBA00022723"/>
    </source>
</evidence>
<evidence type="ECO:0000313" key="8">
    <source>
        <dbReference type="Proteomes" id="UP000823982"/>
    </source>
</evidence>
<dbReference type="InterPro" id="IPR003562">
    <property type="entry name" value="Mutator_MutX_prot"/>
</dbReference>
<keyword evidence="4" id="KW-0378">Hydrolase</keyword>
<dbReference type="AlphaFoldDB" id="A0A9D1EP06"/>
<dbReference type="PRINTS" id="PR01402">
    <property type="entry name" value="MUTATORMUTX"/>
</dbReference>
<dbReference type="EMBL" id="DVIR01000041">
    <property type="protein sequence ID" value="HIS24669.1"/>
    <property type="molecule type" value="Genomic_DNA"/>
</dbReference>
<name>A0A9D1EP06_9FIRM</name>
<dbReference type="PROSITE" id="PS00893">
    <property type="entry name" value="NUDIX_BOX"/>
    <property type="match status" value="1"/>
</dbReference>
<reference evidence="7" key="1">
    <citation type="submission" date="2020-10" db="EMBL/GenBank/DDBJ databases">
        <authorList>
            <person name="Gilroy R."/>
        </authorList>
    </citation>
    <scope>NUCLEOTIDE SEQUENCE</scope>
    <source>
        <strain evidence="7">CHK157-1446</strain>
    </source>
</reference>
<dbReference type="GO" id="GO:0005737">
    <property type="term" value="C:cytoplasm"/>
    <property type="evidence" value="ECO:0007669"/>
    <property type="project" value="TreeGrafter"/>
</dbReference>
<evidence type="ECO:0000256" key="5">
    <source>
        <dbReference type="ARBA" id="ARBA00022842"/>
    </source>
</evidence>
<comment type="similarity">
    <text evidence="2">Belongs to the Nudix hydrolase family.</text>
</comment>
<protein>
    <submittedName>
        <fullName evidence="7">NUDIX domain-containing protein</fullName>
    </submittedName>
</protein>
<evidence type="ECO:0000256" key="4">
    <source>
        <dbReference type="ARBA" id="ARBA00022801"/>
    </source>
</evidence>
<accession>A0A9D1EP06</accession>
<dbReference type="InterPro" id="IPR015797">
    <property type="entry name" value="NUDIX_hydrolase-like_dom_sf"/>
</dbReference>
<dbReference type="Pfam" id="PF00293">
    <property type="entry name" value="NUDIX"/>
    <property type="match status" value="1"/>
</dbReference>
<keyword evidence="5" id="KW-0460">Magnesium</keyword>
<dbReference type="PANTHER" id="PTHR43758:SF2">
    <property type="entry name" value="OXIDIZED PURINE NUCLEOSIDE TRIPHOSPHATE HYDROLASE"/>
    <property type="match status" value="1"/>
</dbReference>
<feature type="domain" description="Nudix hydrolase" evidence="6">
    <location>
        <begin position="1"/>
        <end position="134"/>
    </location>
</feature>
<keyword evidence="3" id="KW-0479">Metal-binding</keyword>
<dbReference type="SUPFAM" id="SSF55811">
    <property type="entry name" value="Nudix"/>
    <property type="match status" value="1"/>
</dbReference>
<comment type="cofactor">
    <cofactor evidence="1">
        <name>Mg(2+)</name>
        <dbReference type="ChEBI" id="CHEBI:18420"/>
    </cofactor>
</comment>